<dbReference type="GO" id="GO:0005261">
    <property type="term" value="F:monoatomic cation channel activity"/>
    <property type="evidence" value="ECO:0007669"/>
    <property type="project" value="InterPro"/>
</dbReference>
<evidence type="ECO:0000256" key="1">
    <source>
        <dbReference type="ARBA" id="ARBA00004141"/>
    </source>
</evidence>
<evidence type="ECO:0000313" key="9">
    <source>
        <dbReference type="WBParaSite" id="maker-unitig_45171-snap-gene-0.2-mRNA-1"/>
    </source>
</evidence>
<feature type="region of interest" description="Disordered" evidence="5">
    <location>
        <begin position="551"/>
        <end position="590"/>
    </location>
</feature>
<evidence type="ECO:0000256" key="3">
    <source>
        <dbReference type="ARBA" id="ARBA00022989"/>
    </source>
</evidence>
<name>A0A1I8FR61_9PLAT</name>
<keyword evidence="3 6" id="KW-1133">Transmembrane helix</keyword>
<feature type="transmembrane region" description="Helical" evidence="6">
    <location>
        <begin position="322"/>
        <end position="346"/>
    </location>
</feature>
<sequence>VLSLEGWVDVRDILDVPGAPSHADYIHLFVFIGCPDRAHPICVFVANYSENKGTALLTVTSAMAGLEGPHQAGLSRCESRQGPTLLRGGKWDRPGLGSTMWCRAPVAGRPDAWTKQTNYTKYSVSQVLAMCAVHLHPAVRGRGLHEMHRADLLWLLAVLAQRFDASVTVAGVLWLVLPRHLAGPSGRSAALLRRGLRLVCCRIPSVHLGWQAPDAKDADADCAHVHFQIVLHHPGHVSALLLVYALSGVILFGNVKHGGGLNRQANFSHCWRATLLLLRIVTGEDWNKNHARLHGGAALLQDQHQVRKQSVELQLRPIVRPLSLYFCSFYIIILPIMLNILVAIIMENFSLFYTNDEDALLSHTDIRQFQNTWNLLDDSRRGSISLRKCKNSAENALRAGCRSSSISGKRSVDIRKSLQLPELLAARNWSSPSGGGGPSRPSRTGCDSCVEAEARPRGLHQLRFRPPARLQPPARPAADALAVAAGASIGGQVWLCSRRRRREGGKLVSEAQRRRLLRIDDLGGGSGRPASLTMGAKRRRPARAANHRVATVSAMAARSPTKNPEAPVTAGTAPGGGGRQRRRGFTTKRTATCQEVKDWWKSNMLLGPADGLVAKDLEDAFDEEEFDEDDGRF</sequence>
<keyword evidence="4 6" id="KW-0472">Membrane</keyword>
<dbReference type="AlphaFoldDB" id="A0A1I8FR61"/>
<dbReference type="PANTHER" id="PTHR46141">
    <property type="entry name" value="SODIUM LEAK CHANNEL NON-SELECTIVE PROTEIN"/>
    <property type="match status" value="1"/>
</dbReference>
<dbReference type="GO" id="GO:0032224">
    <property type="term" value="P:positive regulation of synaptic transmission, cholinergic"/>
    <property type="evidence" value="ECO:0007669"/>
    <property type="project" value="TreeGrafter"/>
</dbReference>
<evidence type="ECO:0000256" key="4">
    <source>
        <dbReference type="ARBA" id="ARBA00023136"/>
    </source>
</evidence>
<feature type="domain" description="Ion transport" evidence="7">
    <location>
        <begin position="240"/>
        <end position="354"/>
    </location>
</feature>
<evidence type="ECO:0000313" key="8">
    <source>
        <dbReference type="Proteomes" id="UP000095280"/>
    </source>
</evidence>
<proteinExistence type="predicted"/>
<keyword evidence="2 6" id="KW-0812">Transmembrane</keyword>
<dbReference type="Gene3D" id="1.10.287.70">
    <property type="match status" value="1"/>
</dbReference>
<organism evidence="8 9">
    <name type="scientific">Macrostomum lignano</name>
    <dbReference type="NCBI Taxonomy" id="282301"/>
    <lineage>
        <taxon>Eukaryota</taxon>
        <taxon>Metazoa</taxon>
        <taxon>Spiralia</taxon>
        <taxon>Lophotrochozoa</taxon>
        <taxon>Platyhelminthes</taxon>
        <taxon>Rhabditophora</taxon>
        <taxon>Macrostomorpha</taxon>
        <taxon>Macrostomida</taxon>
        <taxon>Macrostomidae</taxon>
        <taxon>Macrostomum</taxon>
    </lineage>
</organism>
<evidence type="ECO:0000256" key="6">
    <source>
        <dbReference type="SAM" id="Phobius"/>
    </source>
</evidence>
<reference evidence="9" key="1">
    <citation type="submission" date="2016-11" db="UniProtKB">
        <authorList>
            <consortium name="WormBaseParasite"/>
        </authorList>
    </citation>
    <scope>IDENTIFICATION</scope>
</reference>
<dbReference type="InterPro" id="IPR028823">
    <property type="entry name" value="NALCN"/>
</dbReference>
<dbReference type="InterPro" id="IPR005821">
    <property type="entry name" value="Ion_trans_dom"/>
</dbReference>
<dbReference type="GO" id="GO:0032230">
    <property type="term" value="P:positive regulation of synaptic transmission, GABAergic"/>
    <property type="evidence" value="ECO:0007669"/>
    <property type="project" value="TreeGrafter"/>
</dbReference>
<feature type="region of interest" description="Disordered" evidence="5">
    <location>
        <begin position="427"/>
        <end position="448"/>
    </location>
</feature>
<dbReference type="Pfam" id="PF00520">
    <property type="entry name" value="Ion_trans"/>
    <property type="match status" value="1"/>
</dbReference>
<keyword evidence="8" id="KW-1185">Reference proteome</keyword>
<evidence type="ECO:0000256" key="2">
    <source>
        <dbReference type="ARBA" id="ARBA00022692"/>
    </source>
</evidence>
<dbReference type="PANTHER" id="PTHR46141:SF1">
    <property type="entry name" value="SODIUM LEAK CHANNEL NALCN"/>
    <property type="match status" value="1"/>
</dbReference>
<evidence type="ECO:0000256" key="5">
    <source>
        <dbReference type="SAM" id="MobiDB-lite"/>
    </source>
</evidence>
<comment type="subcellular location">
    <subcellularLocation>
        <location evidence="1">Membrane</location>
        <topology evidence="1">Multi-pass membrane protein</topology>
    </subcellularLocation>
</comment>
<feature type="transmembrane region" description="Helical" evidence="6">
    <location>
        <begin position="237"/>
        <end position="255"/>
    </location>
</feature>
<dbReference type="WBParaSite" id="maker-unitig_45171-snap-gene-0.2-mRNA-1">
    <property type="protein sequence ID" value="maker-unitig_45171-snap-gene-0.2-mRNA-1"/>
    <property type="gene ID" value="maker-unitig_45171-snap-gene-0.2"/>
</dbReference>
<dbReference type="Proteomes" id="UP000095280">
    <property type="component" value="Unplaced"/>
</dbReference>
<dbReference type="GO" id="GO:0005886">
    <property type="term" value="C:plasma membrane"/>
    <property type="evidence" value="ECO:0007669"/>
    <property type="project" value="TreeGrafter"/>
</dbReference>
<protein>
    <submittedName>
        <fullName evidence="9">Ion_trans domain-containing protein</fullName>
    </submittedName>
</protein>
<evidence type="ECO:0000259" key="7">
    <source>
        <dbReference type="Pfam" id="PF00520"/>
    </source>
</evidence>
<accession>A0A1I8FR61</accession>